<organism evidence="1 2">
    <name type="scientific">Vallitalea maricola</name>
    <dbReference type="NCBI Taxonomy" id="3074433"/>
    <lineage>
        <taxon>Bacteria</taxon>
        <taxon>Bacillati</taxon>
        <taxon>Bacillota</taxon>
        <taxon>Clostridia</taxon>
        <taxon>Lachnospirales</taxon>
        <taxon>Vallitaleaceae</taxon>
        <taxon>Vallitalea</taxon>
    </lineage>
</organism>
<comment type="caution">
    <text evidence="1">The sequence shown here is derived from an EMBL/GenBank/DDBJ whole genome shotgun (WGS) entry which is preliminary data.</text>
</comment>
<dbReference type="EMBL" id="BTPU01000001">
    <property type="protein sequence ID" value="GMQ60793.1"/>
    <property type="molecule type" value="Genomic_DNA"/>
</dbReference>
<name>A0ACB5UFU1_9FIRM</name>
<evidence type="ECO:0000313" key="2">
    <source>
        <dbReference type="Proteomes" id="UP001374599"/>
    </source>
</evidence>
<protein>
    <submittedName>
        <fullName evidence="1">AraC family transcriptional regulator</fullName>
    </submittedName>
</protein>
<reference evidence="1" key="1">
    <citation type="submission" date="2023-09" db="EMBL/GenBank/DDBJ databases">
        <title>Vallitalea sediminicola and Vallitalea maricola sp. nov., anaerobic bacteria isolated from marine sediment.</title>
        <authorList>
            <person name="Hirano S."/>
            <person name="Maeda A."/>
            <person name="Terahara T."/>
            <person name="Mori K."/>
            <person name="Hamada M."/>
            <person name="Matsumoto R."/>
            <person name="Kobayashi T."/>
        </authorList>
    </citation>
    <scope>NUCLEOTIDE SEQUENCE</scope>
    <source>
        <strain evidence="1">AN17-2</strain>
    </source>
</reference>
<sequence>MVSNSGYSENNQEPLGYKSDDQFFIVNSCGNDKFYNTSFWQRRFSGRKDYYLIYVKKGVLSCNINRTPYKINKGEVIIIDPDISHEIYYSDKIYHEVFWVNFTGYGVIDVLQELNLICEKIYYVEDCPVIDNLFTNIIKELQIKSKSYIIICSGYLVELLTTISRCKKNSHGNTHASESELHKIMNYLNESYHHQHTIEELANKCNLSPYYFIRKFKKVSGYSPQKYLLKIRMENAKKMLVESNLNIGDIGIMVGFKNSLYFSKAFKEFVGISPSQYRKISRDTKNNS</sequence>
<evidence type="ECO:0000313" key="1">
    <source>
        <dbReference type="EMBL" id="GMQ60793.1"/>
    </source>
</evidence>
<accession>A0ACB5UFU1</accession>
<dbReference type="Proteomes" id="UP001374599">
    <property type="component" value="Unassembled WGS sequence"/>
</dbReference>
<proteinExistence type="predicted"/>
<keyword evidence="2" id="KW-1185">Reference proteome</keyword>
<gene>
    <name evidence="1" type="ORF">AN2V17_00190</name>
</gene>